<dbReference type="Proteomes" id="UP000507470">
    <property type="component" value="Unassembled WGS sequence"/>
</dbReference>
<name>A0A6J8CIK2_MYTCO</name>
<accession>A0A6J8CIK2</accession>
<dbReference type="EMBL" id="CACVKT020005367">
    <property type="protein sequence ID" value="CAC5394730.1"/>
    <property type="molecule type" value="Genomic_DNA"/>
</dbReference>
<proteinExistence type="predicted"/>
<protein>
    <submittedName>
        <fullName evidence="1">Uncharacterized protein</fullName>
    </submittedName>
</protein>
<reference evidence="1 2" key="1">
    <citation type="submission" date="2020-06" db="EMBL/GenBank/DDBJ databases">
        <authorList>
            <person name="Li R."/>
            <person name="Bekaert M."/>
        </authorList>
    </citation>
    <scope>NUCLEOTIDE SEQUENCE [LARGE SCALE GENOMIC DNA]</scope>
    <source>
        <strain evidence="2">wild</strain>
    </source>
</reference>
<evidence type="ECO:0000313" key="2">
    <source>
        <dbReference type="Proteomes" id="UP000507470"/>
    </source>
</evidence>
<organism evidence="1 2">
    <name type="scientific">Mytilus coruscus</name>
    <name type="common">Sea mussel</name>
    <dbReference type="NCBI Taxonomy" id="42192"/>
    <lineage>
        <taxon>Eukaryota</taxon>
        <taxon>Metazoa</taxon>
        <taxon>Spiralia</taxon>
        <taxon>Lophotrochozoa</taxon>
        <taxon>Mollusca</taxon>
        <taxon>Bivalvia</taxon>
        <taxon>Autobranchia</taxon>
        <taxon>Pteriomorphia</taxon>
        <taxon>Mytilida</taxon>
        <taxon>Mytiloidea</taxon>
        <taxon>Mytilidae</taxon>
        <taxon>Mytilinae</taxon>
        <taxon>Mytilus</taxon>
    </lineage>
</organism>
<evidence type="ECO:0000313" key="1">
    <source>
        <dbReference type="EMBL" id="CAC5394730.1"/>
    </source>
</evidence>
<gene>
    <name evidence="1" type="ORF">MCOR_29453</name>
</gene>
<dbReference type="OrthoDB" id="5986221at2759"/>
<keyword evidence="2" id="KW-1185">Reference proteome</keyword>
<sequence length="631" mass="71567">MYVFVSEDPIVLSSSECNSDTSQTSTSSAPTIDPMVINKLRNLKDTEERDEILGYENTPFEINCSGVERAEQQLNNIFKNSNWRKPFAIIIHKAGDKLDINNYRGISLQNCIAKLFRAVINSRVVTDYEEKFSVDQFGFINNHRTEDRNFEADLMAFIPVGTSVENSEGSASSQGFREGDSGAVKGTISYSSTLEELPNEIAFGLRNFHGIVLCRALDERERLGVFQMKQLQAALIESQIINCQDELDQFIRASTDKEQITYVTTRCEDIENLSPITLNGIDLTVKLRIFSGDNPARQFEAGQQRGGNYACICGTETKDQINLMSCFKKRIRSLEDRRKIVVQGEAWKDLEKGNLNSFQNMLKQNLEYELEKCQINTSNMNRMEMNDMLQETLSGIARPPALSIENILTSLENKNLGKYEVFCCEPLHDIAASTDKEQITYVTTRCEDIENLSPITLNGIDLTVKLRIFSGDNPARQFEAGQQRGGNYACICGTETKDQINLMSCFKKRIRSLEDRRKIVVQGEAWKDLEKGNLNSFQNMLKQNLEYELEKCQINTSNMNRMEMNDMLQETLSGIARPPALSIENILTSLENKNLGKYEVFCCEPLHDIAGMVKNLIEELPSHIENKTNQN</sequence>
<dbReference type="AlphaFoldDB" id="A0A6J8CIK2"/>